<dbReference type="PROSITE" id="PS00165">
    <property type="entry name" value="DEHYDRATASE_SER_THR"/>
    <property type="match status" value="1"/>
</dbReference>
<evidence type="ECO:0000256" key="2">
    <source>
        <dbReference type="ARBA" id="ARBA00022898"/>
    </source>
</evidence>
<dbReference type="InterPro" id="IPR001926">
    <property type="entry name" value="TrpB-like_PALP"/>
</dbReference>
<keyword evidence="3" id="KW-0456">Lyase</keyword>
<dbReference type="RefSeq" id="WP_272092258.1">
    <property type="nucleotide sequence ID" value="NZ_JAQNDL010000005.1"/>
</dbReference>
<dbReference type="InterPro" id="IPR000634">
    <property type="entry name" value="Ser/Thr_deHydtase_PyrdxlP-BS"/>
</dbReference>
<dbReference type="Gene3D" id="3.40.50.1100">
    <property type="match status" value="2"/>
</dbReference>
<sequence>MLLDTLTISLDNTRRVARLIAPHVRRTPLIRSDAAARLGAGDIFVKCENRQHTGSFKLRGAMSALHGYPLALPDAWAHMRRRGVVTCSSGNFARGLAHATAQLGLDCTIVVPRSISAFKWGRILRQNPAARVHRVDHDAWRRMMIAAECPELPGYFLSSESDSHVSLGNATIALEILEDLPDVDAVFVPFGGGNLAFSVASLLARARPEVKVYAVEVSTGAPLSASLRADRPVAVEHSQTFVDGIGASFVIPWQFHRLRDLLAGVLIVTPREISVAIAGLACFDDLRLEGAGAAAFAAARKYAHVHGFRRPCAVATGGSIAPDVLRTILRTVSPDETLKCA</sequence>
<dbReference type="SUPFAM" id="SSF53686">
    <property type="entry name" value="Tryptophan synthase beta subunit-like PLP-dependent enzymes"/>
    <property type="match status" value="1"/>
</dbReference>
<reference evidence="5 6" key="1">
    <citation type="submission" date="2022-11" db="EMBL/GenBank/DDBJ databases">
        <title>Minimal conservation of predation-associated metabolite biosynthetic gene clusters underscores biosynthetic potential of Myxococcota including descriptions for ten novel species: Archangium lansinium sp. nov., Myxococcus landrumus sp. nov., Nannocystis bai.</title>
        <authorList>
            <person name="Ahearne A."/>
            <person name="Stevens C."/>
            <person name="Dowd S."/>
        </authorList>
    </citation>
    <scope>NUCLEOTIDE SEQUENCE [LARGE SCALE GENOMIC DNA]</scope>
    <source>
        <strain evidence="5 6">BB15-2</strain>
    </source>
</reference>
<dbReference type="Pfam" id="PF00291">
    <property type="entry name" value="PALP"/>
    <property type="match status" value="1"/>
</dbReference>
<name>A0ABT5ECV0_9BACT</name>
<dbReference type="EMBL" id="JAQNDL010000005">
    <property type="protein sequence ID" value="MDC0723713.1"/>
    <property type="molecule type" value="Genomic_DNA"/>
</dbReference>
<protein>
    <submittedName>
        <fullName evidence="5">Pyridoxal-phosphate dependent enzyme</fullName>
    </submittedName>
</protein>
<dbReference type="Proteomes" id="UP001221686">
    <property type="component" value="Unassembled WGS sequence"/>
</dbReference>
<dbReference type="InterPro" id="IPR036052">
    <property type="entry name" value="TrpB-like_PALP_sf"/>
</dbReference>
<evidence type="ECO:0000256" key="1">
    <source>
        <dbReference type="ARBA" id="ARBA00001933"/>
    </source>
</evidence>
<evidence type="ECO:0000313" key="5">
    <source>
        <dbReference type="EMBL" id="MDC0723713.1"/>
    </source>
</evidence>
<dbReference type="PANTHER" id="PTHR48078">
    <property type="entry name" value="THREONINE DEHYDRATASE, MITOCHONDRIAL-RELATED"/>
    <property type="match status" value="1"/>
</dbReference>
<proteinExistence type="predicted"/>
<organism evidence="5 6">
    <name type="scientific">Nannocystis bainbridge</name>
    <dbReference type="NCBI Taxonomy" id="2995303"/>
    <lineage>
        <taxon>Bacteria</taxon>
        <taxon>Pseudomonadati</taxon>
        <taxon>Myxococcota</taxon>
        <taxon>Polyangia</taxon>
        <taxon>Nannocystales</taxon>
        <taxon>Nannocystaceae</taxon>
        <taxon>Nannocystis</taxon>
    </lineage>
</organism>
<evidence type="ECO:0000259" key="4">
    <source>
        <dbReference type="Pfam" id="PF00291"/>
    </source>
</evidence>
<keyword evidence="6" id="KW-1185">Reference proteome</keyword>
<feature type="domain" description="Tryptophan synthase beta chain-like PALP" evidence="4">
    <location>
        <begin position="20"/>
        <end position="306"/>
    </location>
</feature>
<dbReference type="InterPro" id="IPR050147">
    <property type="entry name" value="Ser/Thr_Dehydratase"/>
</dbReference>
<dbReference type="PANTHER" id="PTHR48078:SF6">
    <property type="entry name" value="L-THREONINE DEHYDRATASE CATABOLIC TDCB"/>
    <property type="match status" value="1"/>
</dbReference>
<comment type="caution">
    <text evidence="5">The sequence shown here is derived from an EMBL/GenBank/DDBJ whole genome shotgun (WGS) entry which is preliminary data.</text>
</comment>
<evidence type="ECO:0000256" key="3">
    <source>
        <dbReference type="ARBA" id="ARBA00023239"/>
    </source>
</evidence>
<keyword evidence="2" id="KW-0663">Pyridoxal phosphate</keyword>
<gene>
    <name evidence="5" type="ORF">POL25_42915</name>
</gene>
<accession>A0ABT5ECV0</accession>
<evidence type="ECO:0000313" key="6">
    <source>
        <dbReference type="Proteomes" id="UP001221686"/>
    </source>
</evidence>
<comment type="cofactor">
    <cofactor evidence="1">
        <name>pyridoxal 5'-phosphate</name>
        <dbReference type="ChEBI" id="CHEBI:597326"/>
    </cofactor>
</comment>